<keyword evidence="4" id="KW-1015">Disulfide bond</keyword>
<dbReference type="Gene3D" id="3.40.30.10">
    <property type="entry name" value="Glutaredoxin"/>
    <property type="match status" value="1"/>
</dbReference>
<keyword evidence="6" id="KW-0812">Transmembrane</keyword>
<evidence type="ECO:0000259" key="7">
    <source>
        <dbReference type="Pfam" id="PF13462"/>
    </source>
</evidence>
<keyword evidence="3" id="KW-0560">Oxidoreductase</keyword>
<comment type="similarity">
    <text evidence="1">Belongs to the thioredoxin family. DsbA subfamily.</text>
</comment>
<gene>
    <name evidence="8" type="ORF">COX82_01330</name>
</gene>
<dbReference type="GO" id="GO:0016491">
    <property type="term" value="F:oxidoreductase activity"/>
    <property type="evidence" value="ECO:0007669"/>
    <property type="project" value="UniProtKB-KW"/>
</dbReference>
<dbReference type="EMBL" id="PFPJ01000023">
    <property type="protein sequence ID" value="PIZ94136.1"/>
    <property type="molecule type" value="Genomic_DNA"/>
</dbReference>
<evidence type="ECO:0000313" key="8">
    <source>
        <dbReference type="EMBL" id="PIZ94136.1"/>
    </source>
</evidence>
<keyword evidence="5" id="KW-0676">Redox-active center</keyword>
<dbReference type="Pfam" id="PF13462">
    <property type="entry name" value="Thioredoxin_4"/>
    <property type="match status" value="1"/>
</dbReference>
<dbReference type="SUPFAM" id="SSF52833">
    <property type="entry name" value="Thioredoxin-like"/>
    <property type="match status" value="1"/>
</dbReference>
<keyword evidence="6" id="KW-0472">Membrane</keyword>
<dbReference type="PANTHER" id="PTHR13887">
    <property type="entry name" value="GLUTATHIONE S-TRANSFERASE KAPPA"/>
    <property type="match status" value="1"/>
</dbReference>
<sequence length="317" mass="35491">MPSVQEENCLVSIRGQTNVPLQIADMYTVVYLPRLKQGQVLYLRLQMVHQTILSVSIHRQDLSNQLVQMVHILSTICLSMTMATRCTLLTKHKQVSLVFLSNSFMIRSRYIILALLPALLIVIGIFSFRLFQYNALFGKKETPEQAPVLDLIPILPDDPIIGATNAPHTIVVFEDLACTGCKAQDQILQELQTKHPGKVKIIWKGLPVNLFPYASEPAHQYAFCAKKQGKFEAFKDYAFANYTNLSRATLATIIKEIGLDEDTLNACLDSGDATTYIDTIRSLATLLHVQSVPTVFLENKQINTPASVEEWEVTLGL</sequence>
<dbReference type="AlphaFoldDB" id="A0A2M7V6D6"/>
<protein>
    <recommendedName>
        <fullName evidence="7">Thioredoxin-like fold domain-containing protein</fullName>
    </recommendedName>
</protein>
<keyword evidence="2" id="KW-0732">Signal</keyword>
<evidence type="ECO:0000256" key="1">
    <source>
        <dbReference type="ARBA" id="ARBA00005791"/>
    </source>
</evidence>
<dbReference type="InterPro" id="IPR012336">
    <property type="entry name" value="Thioredoxin-like_fold"/>
</dbReference>
<evidence type="ECO:0000256" key="5">
    <source>
        <dbReference type="ARBA" id="ARBA00023284"/>
    </source>
</evidence>
<reference evidence="9" key="1">
    <citation type="submission" date="2017-09" db="EMBL/GenBank/DDBJ databases">
        <title>Depth-based differentiation of microbial function through sediment-hosted aquifers and enrichment of novel symbionts in the deep terrestrial subsurface.</title>
        <authorList>
            <person name="Probst A.J."/>
            <person name="Ladd B."/>
            <person name="Jarett J.K."/>
            <person name="Geller-Mcgrath D.E."/>
            <person name="Sieber C.M.K."/>
            <person name="Emerson J.B."/>
            <person name="Anantharaman K."/>
            <person name="Thomas B.C."/>
            <person name="Malmstrom R."/>
            <person name="Stieglmeier M."/>
            <person name="Klingl A."/>
            <person name="Woyke T."/>
            <person name="Ryan C.M."/>
            <person name="Banfield J.F."/>
        </authorList>
    </citation>
    <scope>NUCLEOTIDE SEQUENCE [LARGE SCALE GENOMIC DNA]</scope>
</reference>
<accession>A0A2M7V6D6</accession>
<organism evidence="8 9">
    <name type="scientific">Candidatus Magasanikbacteria bacterium CG_4_10_14_0_2_um_filter_41_10</name>
    <dbReference type="NCBI Taxonomy" id="1974638"/>
    <lineage>
        <taxon>Bacteria</taxon>
        <taxon>Candidatus Magasanikiibacteriota</taxon>
    </lineage>
</organism>
<dbReference type="PANTHER" id="PTHR13887:SF14">
    <property type="entry name" value="DISULFIDE BOND FORMATION PROTEIN D"/>
    <property type="match status" value="1"/>
</dbReference>
<feature type="transmembrane region" description="Helical" evidence="6">
    <location>
        <begin position="110"/>
        <end position="131"/>
    </location>
</feature>
<evidence type="ECO:0000256" key="2">
    <source>
        <dbReference type="ARBA" id="ARBA00022729"/>
    </source>
</evidence>
<proteinExistence type="inferred from homology"/>
<evidence type="ECO:0000256" key="3">
    <source>
        <dbReference type="ARBA" id="ARBA00023002"/>
    </source>
</evidence>
<keyword evidence="6" id="KW-1133">Transmembrane helix</keyword>
<evidence type="ECO:0000256" key="4">
    <source>
        <dbReference type="ARBA" id="ARBA00023157"/>
    </source>
</evidence>
<name>A0A2M7V6D6_9BACT</name>
<evidence type="ECO:0000313" key="9">
    <source>
        <dbReference type="Proteomes" id="UP000228750"/>
    </source>
</evidence>
<dbReference type="InterPro" id="IPR036249">
    <property type="entry name" value="Thioredoxin-like_sf"/>
</dbReference>
<feature type="transmembrane region" description="Helical" evidence="6">
    <location>
        <begin position="69"/>
        <end position="89"/>
    </location>
</feature>
<feature type="domain" description="Thioredoxin-like fold" evidence="7">
    <location>
        <begin position="157"/>
        <end position="313"/>
    </location>
</feature>
<evidence type="ECO:0000256" key="6">
    <source>
        <dbReference type="SAM" id="Phobius"/>
    </source>
</evidence>
<dbReference type="Proteomes" id="UP000228750">
    <property type="component" value="Unassembled WGS sequence"/>
</dbReference>
<comment type="caution">
    <text evidence="8">The sequence shown here is derived from an EMBL/GenBank/DDBJ whole genome shotgun (WGS) entry which is preliminary data.</text>
</comment>